<dbReference type="EC" id="2.3.2.27" evidence="3"/>
<dbReference type="PANTHER" id="PTHR12183:SF32">
    <property type="entry name" value="MITOCHONDRIAL E3 UBIQUITIN PROTEIN LIGASE 1"/>
    <property type="match status" value="1"/>
</dbReference>
<keyword evidence="7" id="KW-0863">Zinc-finger</keyword>
<evidence type="ECO:0000256" key="11">
    <source>
        <dbReference type="ARBA" id="ARBA00023136"/>
    </source>
</evidence>
<keyword evidence="10 12" id="KW-1133">Transmembrane helix</keyword>
<gene>
    <name evidence="14" type="ORF">GEV33_007437</name>
</gene>
<dbReference type="GO" id="GO:0016567">
    <property type="term" value="P:protein ubiquitination"/>
    <property type="evidence" value="ECO:0007669"/>
    <property type="project" value="InterPro"/>
</dbReference>
<evidence type="ECO:0000256" key="5">
    <source>
        <dbReference type="ARBA" id="ARBA00022692"/>
    </source>
</evidence>
<keyword evidence="4" id="KW-0808">Transferase</keyword>
<evidence type="ECO:0000256" key="3">
    <source>
        <dbReference type="ARBA" id="ARBA00012483"/>
    </source>
</evidence>
<dbReference type="Pfam" id="PF12483">
    <property type="entry name" value="GIDE"/>
    <property type="match status" value="1"/>
</dbReference>
<keyword evidence="11 12" id="KW-0472">Membrane</keyword>
<keyword evidence="6" id="KW-0479">Metal-binding</keyword>
<organism evidence="14 15">
    <name type="scientific">Tenebrio molitor</name>
    <name type="common">Yellow mealworm beetle</name>
    <dbReference type="NCBI Taxonomy" id="7067"/>
    <lineage>
        <taxon>Eukaryota</taxon>
        <taxon>Metazoa</taxon>
        <taxon>Ecdysozoa</taxon>
        <taxon>Arthropoda</taxon>
        <taxon>Hexapoda</taxon>
        <taxon>Insecta</taxon>
        <taxon>Pterygota</taxon>
        <taxon>Neoptera</taxon>
        <taxon>Endopterygota</taxon>
        <taxon>Coleoptera</taxon>
        <taxon>Polyphaga</taxon>
        <taxon>Cucujiformia</taxon>
        <taxon>Tenebrionidae</taxon>
        <taxon>Tenebrio</taxon>
    </lineage>
</organism>
<evidence type="ECO:0000256" key="9">
    <source>
        <dbReference type="ARBA" id="ARBA00022833"/>
    </source>
</evidence>
<comment type="caution">
    <text evidence="14">The sequence shown here is derived from an EMBL/GenBank/DDBJ whole genome shotgun (WGS) entry which is preliminary data.</text>
</comment>
<keyword evidence="15" id="KW-1185">Reference proteome</keyword>
<evidence type="ECO:0000256" key="2">
    <source>
        <dbReference type="ARBA" id="ARBA00004141"/>
    </source>
</evidence>
<evidence type="ECO:0000313" key="14">
    <source>
        <dbReference type="EMBL" id="KAH0815355.1"/>
    </source>
</evidence>
<dbReference type="GO" id="GO:0061630">
    <property type="term" value="F:ubiquitin protein ligase activity"/>
    <property type="evidence" value="ECO:0007669"/>
    <property type="project" value="UniProtKB-EC"/>
</dbReference>
<evidence type="ECO:0000256" key="4">
    <source>
        <dbReference type="ARBA" id="ARBA00022679"/>
    </source>
</evidence>
<sequence length="400" mass="44842">MDYLTEGIALGVDLVIFAACVKQYYKNKNAMAMIQGAPYLAINKDLKEIVDTHPEKKLSYVSIRGTVKPLGKPIVSSNNPNVTGVVQLLRIKEHVIQRSTTGFWSDSERIVQEVHNVMPFAVNNKGVQVEVADPLAADVLDMDVISDVFNPTVPSVMDHIWGFFAGIRQRGVQSTEKMLREGTTITGIGELVYSQDANILRLQPPSNGAPFYLTNMQVTSLIKKLNGSKKNYRLLCILFGTIGLVIGGLIIRKYWQYKDRLIEESKRKQMLDESRRKRRRQMRDQNLPENQICVVCKSNPIESFQQNARFAHLLRRHVPAPGAPAQSGHIRSGINREGLPYNKVRHQPINHDNDAAQFESSVLIGGSGPAPPNSPDWMMFIMTAESTFSKSFNNIRACPL</sequence>
<name>A0A8J6HIP0_TENMO</name>
<keyword evidence="8" id="KW-0833">Ubl conjugation pathway</keyword>
<dbReference type="InterPro" id="IPR022170">
    <property type="entry name" value="MUL1-like"/>
</dbReference>
<dbReference type="GO" id="GO:0008270">
    <property type="term" value="F:zinc ion binding"/>
    <property type="evidence" value="ECO:0007669"/>
    <property type="project" value="UniProtKB-KW"/>
</dbReference>
<dbReference type="EMBL" id="JABDTM020023191">
    <property type="protein sequence ID" value="KAH0815355.1"/>
    <property type="molecule type" value="Genomic_DNA"/>
</dbReference>
<dbReference type="GO" id="GO:0016020">
    <property type="term" value="C:membrane"/>
    <property type="evidence" value="ECO:0007669"/>
    <property type="project" value="UniProtKB-SubCell"/>
</dbReference>
<evidence type="ECO:0000256" key="8">
    <source>
        <dbReference type="ARBA" id="ARBA00022786"/>
    </source>
</evidence>
<dbReference type="Proteomes" id="UP000719412">
    <property type="component" value="Unassembled WGS sequence"/>
</dbReference>
<evidence type="ECO:0000256" key="7">
    <source>
        <dbReference type="ARBA" id="ARBA00022771"/>
    </source>
</evidence>
<evidence type="ECO:0000259" key="13">
    <source>
        <dbReference type="Pfam" id="PF12483"/>
    </source>
</evidence>
<feature type="domain" description="E3 Ubiquitin ligase MUL1-like" evidence="13">
    <location>
        <begin position="97"/>
        <end position="247"/>
    </location>
</feature>
<evidence type="ECO:0000256" key="1">
    <source>
        <dbReference type="ARBA" id="ARBA00000900"/>
    </source>
</evidence>
<evidence type="ECO:0000256" key="6">
    <source>
        <dbReference type="ARBA" id="ARBA00022723"/>
    </source>
</evidence>
<reference evidence="14" key="1">
    <citation type="journal article" date="2020" name="J Insects Food Feed">
        <title>The yellow mealworm (Tenebrio molitor) genome: a resource for the emerging insects as food and feed industry.</title>
        <authorList>
            <person name="Eriksson T."/>
            <person name="Andere A."/>
            <person name="Kelstrup H."/>
            <person name="Emery V."/>
            <person name="Picard C."/>
        </authorList>
    </citation>
    <scope>NUCLEOTIDE SEQUENCE</scope>
    <source>
        <strain evidence="14">Stoneville</strain>
        <tissue evidence="14">Whole head</tissue>
    </source>
</reference>
<evidence type="ECO:0000256" key="12">
    <source>
        <dbReference type="SAM" id="Phobius"/>
    </source>
</evidence>
<dbReference type="PANTHER" id="PTHR12183">
    <property type="entry name" value="MITOCHONDRIAL UBIQUITIN LIGASE ACTIVATOR OF NFKB 1"/>
    <property type="match status" value="1"/>
</dbReference>
<protein>
    <recommendedName>
        <fullName evidence="3">RING-type E3 ubiquitin transferase</fullName>
        <ecNumber evidence="3">2.3.2.27</ecNumber>
    </recommendedName>
</protein>
<feature type="transmembrane region" description="Helical" evidence="12">
    <location>
        <begin position="232"/>
        <end position="251"/>
    </location>
</feature>
<keyword evidence="5 12" id="KW-0812">Transmembrane</keyword>
<comment type="subcellular location">
    <subcellularLocation>
        <location evidence="2">Membrane</location>
        <topology evidence="2">Multi-pass membrane protein</topology>
    </subcellularLocation>
</comment>
<accession>A0A8J6HIP0</accession>
<comment type="catalytic activity">
    <reaction evidence="1">
        <text>S-ubiquitinyl-[E2 ubiquitin-conjugating enzyme]-L-cysteine + [acceptor protein]-L-lysine = [E2 ubiquitin-conjugating enzyme]-L-cysteine + N(6)-ubiquitinyl-[acceptor protein]-L-lysine.</text>
        <dbReference type="EC" id="2.3.2.27"/>
    </reaction>
</comment>
<dbReference type="InterPro" id="IPR051652">
    <property type="entry name" value="MDM2_MDM4_MUL1"/>
</dbReference>
<reference evidence="14" key="2">
    <citation type="submission" date="2021-08" db="EMBL/GenBank/DDBJ databases">
        <authorList>
            <person name="Eriksson T."/>
        </authorList>
    </citation>
    <scope>NUCLEOTIDE SEQUENCE</scope>
    <source>
        <strain evidence="14">Stoneville</strain>
        <tissue evidence="14">Whole head</tissue>
    </source>
</reference>
<evidence type="ECO:0000313" key="15">
    <source>
        <dbReference type="Proteomes" id="UP000719412"/>
    </source>
</evidence>
<evidence type="ECO:0000256" key="10">
    <source>
        <dbReference type="ARBA" id="ARBA00022989"/>
    </source>
</evidence>
<proteinExistence type="predicted"/>
<keyword evidence="9" id="KW-0862">Zinc</keyword>
<dbReference type="AlphaFoldDB" id="A0A8J6HIP0"/>